<evidence type="ECO:0000313" key="3">
    <source>
        <dbReference type="Proteomes" id="UP000829196"/>
    </source>
</evidence>
<dbReference type="EMBL" id="JAGYWB010000006">
    <property type="protein sequence ID" value="KAI0518984.1"/>
    <property type="molecule type" value="Genomic_DNA"/>
</dbReference>
<reference evidence="2" key="1">
    <citation type="journal article" date="2022" name="Front. Genet.">
        <title>Chromosome-Scale Assembly of the Dendrobium nobile Genome Provides Insights Into the Molecular Mechanism of the Biosynthesis of the Medicinal Active Ingredient of Dendrobium.</title>
        <authorList>
            <person name="Xu Q."/>
            <person name="Niu S.-C."/>
            <person name="Li K.-L."/>
            <person name="Zheng P.-J."/>
            <person name="Zhang X.-J."/>
            <person name="Jia Y."/>
            <person name="Liu Y."/>
            <person name="Niu Y.-X."/>
            <person name="Yu L.-H."/>
            <person name="Chen D.-F."/>
            <person name="Zhang G.-Q."/>
        </authorList>
    </citation>
    <scope>NUCLEOTIDE SEQUENCE</scope>
    <source>
        <tissue evidence="2">Leaf</tissue>
    </source>
</reference>
<dbReference type="Proteomes" id="UP000829196">
    <property type="component" value="Unassembled WGS sequence"/>
</dbReference>
<dbReference type="AlphaFoldDB" id="A0A8T3BUG1"/>
<gene>
    <name evidence="2" type="ORF">KFK09_006423</name>
</gene>
<name>A0A8T3BUG1_DENNO</name>
<protein>
    <recommendedName>
        <fullName evidence="4">C2H2-type domain-containing protein</fullName>
    </recommendedName>
</protein>
<organism evidence="2 3">
    <name type="scientific">Dendrobium nobile</name>
    <name type="common">Orchid</name>
    <dbReference type="NCBI Taxonomy" id="94219"/>
    <lineage>
        <taxon>Eukaryota</taxon>
        <taxon>Viridiplantae</taxon>
        <taxon>Streptophyta</taxon>
        <taxon>Embryophyta</taxon>
        <taxon>Tracheophyta</taxon>
        <taxon>Spermatophyta</taxon>
        <taxon>Magnoliopsida</taxon>
        <taxon>Liliopsida</taxon>
        <taxon>Asparagales</taxon>
        <taxon>Orchidaceae</taxon>
        <taxon>Epidendroideae</taxon>
        <taxon>Malaxideae</taxon>
        <taxon>Dendrobiinae</taxon>
        <taxon>Dendrobium</taxon>
    </lineage>
</organism>
<comment type="caution">
    <text evidence="2">The sequence shown here is derived from an EMBL/GenBank/DDBJ whole genome shotgun (WGS) entry which is preliminary data.</text>
</comment>
<feature type="signal peptide" evidence="1">
    <location>
        <begin position="1"/>
        <end position="25"/>
    </location>
</feature>
<proteinExistence type="predicted"/>
<keyword evidence="3" id="KW-1185">Reference proteome</keyword>
<sequence length="107" mass="12650">MLIKLNVFFLTLLVLINQNGILCLACLTEFNTSRRLKNSHDLKKYYTCHRKNYNYYCGKCGNFFLREADLAIHREDVDRKKFSCARAVLLWSGEEDEEEACEEDEEE</sequence>
<keyword evidence="1" id="KW-0732">Signal</keyword>
<evidence type="ECO:0008006" key="4">
    <source>
        <dbReference type="Google" id="ProtNLM"/>
    </source>
</evidence>
<accession>A0A8T3BUG1</accession>
<feature type="chain" id="PRO_5035826665" description="C2H2-type domain-containing protein" evidence="1">
    <location>
        <begin position="26"/>
        <end position="107"/>
    </location>
</feature>
<evidence type="ECO:0000256" key="1">
    <source>
        <dbReference type="SAM" id="SignalP"/>
    </source>
</evidence>
<evidence type="ECO:0000313" key="2">
    <source>
        <dbReference type="EMBL" id="KAI0518984.1"/>
    </source>
</evidence>